<dbReference type="EMBL" id="VYGV01000028">
    <property type="protein sequence ID" value="NWF48548.1"/>
    <property type="molecule type" value="Genomic_DNA"/>
</dbReference>
<gene>
    <name evidence="9" type="ORF">F3K02_25300</name>
</gene>
<feature type="transmembrane region" description="Helical" evidence="7">
    <location>
        <begin position="454"/>
        <end position="473"/>
    </location>
</feature>
<feature type="transmembrane region" description="Helical" evidence="7">
    <location>
        <begin position="429"/>
        <end position="448"/>
    </location>
</feature>
<comment type="caution">
    <text evidence="9">The sequence shown here is derived from an EMBL/GenBank/DDBJ whole genome shotgun (WGS) entry which is preliminary data.</text>
</comment>
<protein>
    <submittedName>
        <fullName evidence="9">DNA internalization-related competence protein ComEC/Rec2</fullName>
    </submittedName>
</protein>
<dbReference type="Proteomes" id="UP000545507">
    <property type="component" value="Unassembled WGS sequence"/>
</dbReference>
<reference evidence="9 10" key="1">
    <citation type="submission" date="2019-09" db="EMBL/GenBank/DDBJ databases">
        <title>Hydrogenophaga aromatica sp. nov., isolated from a para-xylene-degrading enrichment culture.</title>
        <authorList>
            <person name="Tancsics A."/>
            <person name="Banerjee S."/>
        </authorList>
    </citation>
    <scope>NUCLEOTIDE SEQUENCE [LARGE SCALE GENOMIC DNA]</scope>
    <source>
        <strain evidence="9 10">D2P1</strain>
    </source>
</reference>
<dbReference type="InterPro" id="IPR052159">
    <property type="entry name" value="Competence_DNA_uptake"/>
</dbReference>
<dbReference type="NCBIfam" id="TIGR00360">
    <property type="entry name" value="ComEC_N-term"/>
    <property type="match status" value="1"/>
</dbReference>
<dbReference type="InterPro" id="IPR004477">
    <property type="entry name" value="ComEC_N"/>
</dbReference>
<keyword evidence="3 7" id="KW-0812">Transmembrane</keyword>
<dbReference type="GO" id="GO:0030420">
    <property type="term" value="P:establishment of competence for transformation"/>
    <property type="evidence" value="ECO:0007669"/>
    <property type="project" value="InterPro"/>
</dbReference>
<dbReference type="InterPro" id="IPR036866">
    <property type="entry name" value="RibonucZ/Hydroxyglut_hydro"/>
</dbReference>
<feature type="transmembrane region" description="Helical" evidence="7">
    <location>
        <begin position="331"/>
        <end position="349"/>
    </location>
</feature>
<feature type="domain" description="Metallo-beta-lactamase" evidence="8">
    <location>
        <begin position="564"/>
        <end position="752"/>
    </location>
</feature>
<keyword evidence="4 7" id="KW-1133">Transmembrane helix</keyword>
<accession>A0A7Y8H1V2</accession>
<dbReference type="NCBIfam" id="TIGR00361">
    <property type="entry name" value="ComEC_Rec2"/>
    <property type="match status" value="1"/>
</dbReference>
<evidence type="ECO:0000313" key="10">
    <source>
        <dbReference type="Proteomes" id="UP000545507"/>
    </source>
</evidence>
<evidence type="ECO:0000256" key="2">
    <source>
        <dbReference type="ARBA" id="ARBA00022475"/>
    </source>
</evidence>
<evidence type="ECO:0000256" key="6">
    <source>
        <dbReference type="SAM" id="MobiDB-lite"/>
    </source>
</evidence>
<dbReference type="InterPro" id="IPR035681">
    <property type="entry name" value="ComA-like_MBL"/>
</dbReference>
<feature type="transmembrane region" description="Helical" evidence="7">
    <location>
        <begin position="480"/>
        <end position="498"/>
    </location>
</feature>
<comment type="subcellular location">
    <subcellularLocation>
        <location evidence="1">Cell membrane</location>
        <topology evidence="1">Multi-pass membrane protein</topology>
    </subcellularLocation>
</comment>
<evidence type="ECO:0000256" key="3">
    <source>
        <dbReference type="ARBA" id="ARBA00022692"/>
    </source>
</evidence>
<evidence type="ECO:0000256" key="4">
    <source>
        <dbReference type="ARBA" id="ARBA00022989"/>
    </source>
</evidence>
<feature type="transmembrane region" description="Helical" evidence="7">
    <location>
        <begin position="29"/>
        <end position="47"/>
    </location>
</feature>
<dbReference type="Pfam" id="PF00753">
    <property type="entry name" value="Lactamase_B"/>
    <property type="match status" value="1"/>
</dbReference>
<keyword evidence="10" id="KW-1185">Reference proteome</keyword>
<feature type="region of interest" description="Disordered" evidence="6">
    <location>
        <begin position="806"/>
        <end position="832"/>
    </location>
</feature>
<keyword evidence="5 7" id="KW-0472">Membrane</keyword>
<evidence type="ECO:0000256" key="1">
    <source>
        <dbReference type="ARBA" id="ARBA00004651"/>
    </source>
</evidence>
<feature type="transmembrane region" description="Helical" evidence="7">
    <location>
        <begin position="303"/>
        <end position="325"/>
    </location>
</feature>
<dbReference type="InterPro" id="IPR025405">
    <property type="entry name" value="DUF4131"/>
</dbReference>
<evidence type="ECO:0000313" key="9">
    <source>
        <dbReference type="EMBL" id="NWF48548.1"/>
    </source>
</evidence>
<dbReference type="Pfam" id="PF03772">
    <property type="entry name" value="Competence"/>
    <property type="match status" value="1"/>
</dbReference>
<dbReference type="Gene3D" id="3.60.15.10">
    <property type="entry name" value="Ribonuclease Z/Hydroxyacylglutathione hydrolase-like"/>
    <property type="match status" value="1"/>
</dbReference>
<feature type="transmembrane region" description="Helical" evidence="7">
    <location>
        <begin position="56"/>
        <end position="77"/>
    </location>
</feature>
<dbReference type="CDD" id="cd07731">
    <property type="entry name" value="ComA-like_MBL-fold"/>
    <property type="match status" value="1"/>
</dbReference>
<dbReference type="GO" id="GO:0005886">
    <property type="term" value="C:plasma membrane"/>
    <property type="evidence" value="ECO:0007669"/>
    <property type="project" value="UniProtKB-SubCell"/>
</dbReference>
<dbReference type="Pfam" id="PF13567">
    <property type="entry name" value="DUF4131"/>
    <property type="match status" value="1"/>
</dbReference>
<feature type="transmembrane region" description="Helical" evidence="7">
    <location>
        <begin position="356"/>
        <end position="372"/>
    </location>
</feature>
<organism evidence="9 10">
    <name type="scientific">Hydrogenophaga aromaticivorans</name>
    <dbReference type="NCBI Taxonomy" id="2610898"/>
    <lineage>
        <taxon>Bacteria</taxon>
        <taxon>Pseudomonadati</taxon>
        <taxon>Pseudomonadota</taxon>
        <taxon>Betaproteobacteria</taxon>
        <taxon>Burkholderiales</taxon>
        <taxon>Comamonadaceae</taxon>
        <taxon>Hydrogenophaga</taxon>
    </lineage>
</organism>
<feature type="transmembrane region" description="Helical" evidence="7">
    <location>
        <begin position="268"/>
        <end position="291"/>
    </location>
</feature>
<evidence type="ECO:0000256" key="7">
    <source>
        <dbReference type="SAM" id="Phobius"/>
    </source>
</evidence>
<dbReference type="RefSeq" id="WP_177139263.1">
    <property type="nucleotide sequence ID" value="NZ_VYGV01000028.1"/>
</dbReference>
<keyword evidence="2" id="KW-1003">Cell membrane</keyword>
<feature type="transmembrane region" description="Helical" evidence="7">
    <location>
        <begin position="510"/>
        <end position="529"/>
    </location>
</feature>
<dbReference type="AlphaFoldDB" id="A0A7Y8H1V2"/>
<dbReference type="SMART" id="SM00849">
    <property type="entry name" value="Lactamase_B"/>
    <property type="match status" value="1"/>
</dbReference>
<dbReference type="InterPro" id="IPR001279">
    <property type="entry name" value="Metallo-B-lactamas"/>
</dbReference>
<evidence type="ECO:0000259" key="8">
    <source>
        <dbReference type="SMART" id="SM00849"/>
    </source>
</evidence>
<dbReference type="InterPro" id="IPR004797">
    <property type="entry name" value="Competence_ComEC/Rec2"/>
</dbReference>
<dbReference type="SUPFAM" id="SSF56281">
    <property type="entry name" value="Metallo-hydrolase/oxidoreductase"/>
    <property type="match status" value="1"/>
</dbReference>
<name>A0A7Y8H1V2_9BURK</name>
<dbReference type="PANTHER" id="PTHR30619">
    <property type="entry name" value="DNA INTERNALIZATION/COMPETENCE PROTEIN COMEC/REC2"/>
    <property type="match status" value="1"/>
</dbReference>
<sequence length="832" mass="89847">MAVLALAWLPGWVLGVAWQLQQASLWPWQGYAALLLASGLLMAGLLWRGARGGHQAAWLLVLAMAAGAWAGAGMTGVRAAHFASQALDPALQGLDVVVTGRIDSMPRRHAEGARFELAVESAAHHGRPVRLPPLLQLAWYSRVVAAGGGPASGPDWRAGEHWRLTVRLSAPHGNANPHGFDRERWLWENGIGATGYVRNGPRDPLPQRLAGQGWYPLEAMRQTVGERIAGRVDDPRSAGVLAALVVGDQSAIERSDWDLFRTTGVAHLMSISGLHVTMFAWLAIWLVGGLWRRLAFVWPQALLAVPVPWAAGLGGVALAAAYALFSGWGVPSQRTVLMLAVVVGLRLLARQWPWPVVWLLAMAAVLLLDPWALLQPGFWLSFVAVAILFATDPGRRIRHESAPFDGHEVPTRTRRLMAASLGMLREQSVVTVALAPLSLLLFGQFSLVSLVANLLAIPWVTLVITPLAVLGVAVPAFWDLAALAVQGLGGWLAWLAQWPSAAVFRPIPPLPLALAGVLGGALLVMRWPWATRLAGLVLLWPVLSWQPPRPAPGEFDVMALDVGQGSAVLVRTSGHSLLYDTGPRYSPSSDAGQRIVVPLLRALGERPDTVVVSHRDSDHAGGSAAVQTEWPEARWLSSFDADPARRCTAGQRWTWEGVDFEILHPSPEDFGPDGAGRLPSNAMSCVLRVGHARQSVWLSGDLDADRETRLALARPDLRVTLLLAPHHGSLTSSSPALLNTLAPAWALVQAGYRNRFNHPAPAVLARYRERGMRWVATPDCGAATWRSDVPGTVVCQREAARRYWHHRGEASQPAEPVLAPVPEGDRGSAPAH</sequence>
<dbReference type="PANTHER" id="PTHR30619:SF1">
    <property type="entry name" value="RECOMBINATION PROTEIN 2"/>
    <property type="match status" value="1"/>
</dbReference>
<evidence type="ECO:0000256" key="5">
    <source>
        <dbReference type="ARBA" id="ARBA00023136"/>
    </source>
</evidence>
<proteinExistence type="predicted"/>